<dbReference type="EMBL" id="JADIMU010000031">
    <property type="protein sequence ID" value="MBO8443135.1"/>
    <property type="molecule type" value="Genomic_DNA"/>
</dbReference>
<name>A0A9D9EAY3_9SPIR</name>
<feature type="domain" description="Thioredoxin" evidence="1">
    <location>
        <begin position="32"/>
        <end position="187"/>
    </location>
</feature>
<dbReference type="Proteomes" id="UP000823633">
    <property type="component" value="Unassembled WGS sequence"/>
</dbReference>
<evidence type="ECO:0000313" key="2">
    <source>
        <dbReference type="EMBL" id="MBO8443135.1"/>
    </source>
</evidence>
<comment type="caution">
    <text evidence="2">The sequence shown here is derived from an EMBL/GenBank/DDBJ whole genome shotgun (WGS) entry which is preliminary data.</text>
</comment>
<dbReference type="InterPro" id="IPR013766">
    <property type="entry name" value="Thioredoxin_domain"/>
</dbReference>
<dbReference type="SUPFAM" id="SSF52833">
    <property type="entry name" value="Thioredoxin-like"/>
    <property type="match status" value="1"/>
</dbReference>
<evidence type="ECO:0000259" key="1">
    <source>
        <dbReference type="PROSITE" id="PS51352"/>
    </source>
</evidence>
<dbReference type="CDD" id="cd02947">
    <property type="entry name" value="TRX_family"/>
    <property type="match status" value="1"/>
</dbReference>
<dbReference type="PANTHER" id="PTHR43601">
    <property type="entry name" value="THIOREDOXIN, MITOCHONDRIAL"/>
    <property type="match status" value="1"/>
</dbReference>
<accession>A0A9D9EAY3</accession>
<dbReference type="PROSITE" id="PS51352">
    <property type="entry name" value="THIOREDOXIN_2"/>
    <property type="match status" value="1"/>
</dbReference>
<dbReference type="Pfam" id="PF00085">
    <property type="entry name" value="Thioredoxin"/>
    <property type="match status" value="1"/>
</dbReference>
<dbReference type="PANTHER" id="PTHR43601:SF3">
    <property type="entry name" value="THIOREDOXIN, MITOCHONDRIAL"/>
    <property type="match status" value="1"/>
</dbReference>
<protein>
    <submittedName>
        <fullName evidence="2">Thioredoxin family protein</fullName>
    </submittedName>
</protein>
<dbReference type="InterPro" id="IPR036249">
    <property type="entry name" value="Thioredoxin-like_sf"/>
</dbReference>
<dbReference type="Gene3D" id="3.40.30.10">
    <property type="entry name" value="Glutaredoxin"/>
    <property type="match status" value="1"/>
</dbReference>
<evidence type="ECO:0000313" key="3">
    <source>
        <dbReference type="Proteomes" id="UP000823633"/>
    </source>
</evidence>
<sequence>MKRKSAIQIIVLVAIAAILVGLFFAKRASVAAELAEPIPVASQSTVEEGGTAEETLPLFVTSIDEEELRSGGLPVMIQFFSTSCVPCQSMMEDLRAFYSESYGRVRVVALNVEENPEAAAGYPVMVVPTQLFITASGEDYVPSQRIIGSVGGFTAYSYSDTGELAYVVHQGVLTKSQMERITAEAAGL</sequence>
<proteinExistence type="predicted"/>
<organism evidence="2 3">
    <name type="scientific">Candidatus Aphodenecus pullistercoris</name>
    <dbReference type="NCBI Taxonomy" id="2840669"/>
    <lineage>
        <taxon>Bacteria</taxon>
        <taxon>Pseudomonadati</taxon>
        <taxon>Spirochaetota</taxon>
        <taxon>Spirochaetia</taxon>
        <taxon>Spirochaetales</taxon>
        <taxon>Candidatus Aphodenecus</taxon>
    </lineage>
</organism>
<dbReference type="AlphaFoldDB" id="A0A9D9EAY3"/>
<gene>
    <name evidence="2" type="ORF">IAC42_05190</name>
</gene>
<reference evidence="2" key="2">
    <citation type="journal article" date="2021" name="PeerJ">
        <title>Extensive microbial diversity within the chicken gut microbiome revealed by metagenomics and culture.</title>
        <authorList>
            <person name="Gilroy R."/>
            <person name="Ravi A."/>
            <person name="Getino M."/>
            <person name="Pursley I."/>
            <person name="Horton D.L."/>
            <person name="Alikhan N.F."/>
            <person name="Baker D."/>
            <person name="Gharbi K."/>
            <person name="Hall N."/>
            <person name="Watson M."/>
            <person name="Adriaenssens E.M."/>
            <person name="Foster-Nyarko E."/>
            <person name="Jarju S."/>
            <person name="Secka A."/>
            <person name="Antonio M."/>
            <person name="Oren A."/>
            <person name="Chaudhuri R.R."/>
            <person name="La Ragione R."/>
            <person name="Hildebrand F."/>
            <person name="Pallen M.J."/>
        </authorList>
    </citation>
    <scope>NUCLEOTIDE SEQUENCE</scope>
    <source>
        <strain evidence="2">11167</strain>
    </source>
</reference>
<dbReference type="GO" id="GO:0045454">
    <property type="term" value="P:cell redox homeostasis"/>
    <property type="evidence" value="ECO:0007669"/>
    <property type="project" value="TreeGrafter"/>
</dbReference>
<reference evidence="2" key="1">
    <citation type="submission" date="2020-10" db="EMBL/GenBank/DDBJ databases">
        <authorList>
            <person name="Gilroy R."/>
        </authorList>
    </citation>
    <scope>NUCLEOTIDE SEQUENCE</scope>
    <source>
        <strain evidence="2">11167</strain>
    </source>
</reference>